<evidence type="ECO:0000313" key="2">
    <source>
        <dbReference type="EMBL" id="SDT18082.1"/>
    </source>
</evidence>
<dbReference type="Proteomes" id="UP000199679">
    <property type="component" value="Chromosome I"/>
</dbReference>
<name>A0A1H1Y9L0_MUCMA</name>
<protein>
    <recommendedName>
        <fullName evidence="4">DUF3826 domain-containing protein</fullName>
    </recommendedName>
</protein>
<keyword evidence="1" id="KW-0732">Signal</keyword>
<dbReference type="AlphaFoldDB" id="A0A1H1Y9L0"/>
<dbReference type="STRING" id="652787.SAMN05216490_2668"/>
<dbReference type="Pfam" id="PF12875">
    <property type="entry name" value="DUF3826"/>
    <property type="match status" value="1"/>
</dbReference>
<feature type="signal peptide" evidence="1">
    <location>
        <begin position="1"/>
        <end position="22"/>
    </location>
</feature>
<dbReference type="OrthoDB" id="1345252at2"/>
<gene>
    <name evidence="2" type="ORF">SAMN05216490_2668</name>
</gene>
<reference evidence="2 3" key="1">
    <citation type="submission" date="2016-10" db="EMBL/GenBank/DDBJ databases">
        <authorList>
            <person name="de Groot N.N."/>
        </authorList>
    </citation>
    <scope>NUCLEOTIDE SEQUENCE [LARGE SCALE GENOMIC DNA]</scope>
    <source>
        <strain evidence="2 3">MP1X4</strain>
    </source>
</reference>
<proteinExistence type="predicted"/>
<feature type="chain" id="PRO_5009266335" description="DUF3826 domain-containing protein" evidence="1">
    <location>
        <begin position="23"/>
        <end position="236"/>
    </location>
</feature>
<evidence type="ECO:0000313" key="3">
    <source>
        <dbReference type="Proteomes" id="UP000199679"/>
    </source>
</evidence>
<dbReference type="InterPro" id="IPR024284">
    <property type="entry name" value="DUF3826"/>
</dbReference>
<organism evidence="2 3">
    <name type="scientific">Mucilaginibacter mallensis</name>
    <dbReference type="NCBI Taxonomy" id="652787"/>
    <lineage>
        <taxon>Bacteria</taxon>
        <taxon>Pseudomonadati</taxon>
        <taxon>Bacteroidota</taxon>
        <taxon>Sphingobacteriia</taxon>
        <taxon>Sphingobacteriales</taxon>
        <taxon>Sphingobacteriaceae</taxon>
        <taxon>Mucilaginibacter</taxon>
    </lineage>
</organism>
<evidence type="ECO:0008006" key="4">
    <source>
        <dbReference type="Google" id="ProtNLM"/>
    </source>
</evidence>
<sequence>MKKTYIIFAGVITMMVSLNSYAQTGNTAKCETKTAAKSKSDPDVKAEQFVAALNLTDTAKASQVKAIITTHLTAVRDWHNNHAYTLVPEGLNPITGKTFTKADRQFIVDSTIPKTVHETLIAGLRQCLNDDQVELILDKYTIGKVAFTMNGYKSIVPDMKPAEEAFILTNLKQAREQAIDYKNVEEISTVFKIYKTKIEDYFNNNGRNWKVMYKTYVDQVLAKKAGDKNAPAADKD</sequence>
<dbReference type="EMBL" id="LT629740">
    <property type="protein sequence ID" value="SDT18082.1"/>
    <property type="molecule type" value="Genomic_DNA"/>
</dbReference>
<evidence type="ECO:0000256" key="1">
    <source>
        <dbReference type="SAM" id="SignalP"/>
    </source>
</evidence>
<keyword evidence="3" id="KW-1185">Reference proteome</keyword>
<accession>A0A1H1Y9L0</accession>